<evidence type="ECO:0000256" key="1">
    <source>
        <dbReference type="SAM" id="MobiDB-lite"/>
    </source>
</evidence>
<feature type="region of interest" description="Disordered" evidence="1">
    <location>
        <begin position="1"/>
        <end position="20"/>
    </location>
</feature>
<comment type="caution">
    <text evidence="3">The sequence shown here is derived from an EMBL/GenBank/DDBJ whole genome shotgun (WGS) entry which is preliminary data.</text>
</comment>
<feature type="domain" description="C2H2-type" evidence="2">
    <location>
        <begin position="24"/>
        <end position="44"/>
    </location>
</feature>
<gene>
    <name evidence="3" type="ORF">CR513_35937</name>
</gene>
<feature type="compositionally biased region" description="Basic and acidic residues" evidence="1">
    <location>
        <begin position="895"/>
        <end position="909"/>
    </location>
</feature>
<feature type="region of interest" description="Disordered" evidence="1">
    <location>
        <begin position="881"/>
        <end position="951"/>
    </location>
</feature>
<dbReference type="PANTHER" id="PTHR35746:SF1">
    <property type="entry name" value="PENTATRICOPEPTIDE REPEAT (PPR) SUPERFAMILY PROTEIN"/>
    <property type="match status" value="1"/>
</dbReference>
<protein>
    <recommendedName>
        <fullName evidence="2">C2H2-type domain-containing protein</fullName>
    </recommendedName>
</protein>
<evidence type="ECO:0000259" key="2">
    <source>
        <dbReference type="PROSITE" id="PS00028"/>
    </source>
</evidence>
<sequence>MENQDQRRTHTHTQGHESHEVHACHNCGWPFSNPHPSSKHRRAHKKICGTIQGYKPLVSDDGLHLSVDDPYTQGPNSLDTGNNGKVNGGTGEFLTRSGDEVFLDAIANFSDGALSPGSKEPLGDSLDSATVLEIVNIKYQEFSGSSDFNDVNQLIDKSTDDNQMQDPSILQSERVKDENMPELQGQQLSSSITDLRMAVHSDDFFGLSSDSNPSEAEAKPDMLLENKIYAGENVRHCSLASVAKDTNLKENDKIKSDSDMIDIVVFSDNTVGDTGEEMPKIEEKNNVQFLSAMPQEELSPEVSSTLSTNDSTNGVQVEFAHMIQFATSGDVKTLQGMGERNVNVSTIPLCDDRADVAAHPQNECEDFIDHKGVLPQNSLSLPSSEAWKPKQDDLKDFDDEENNFLINQSQLSEKREVLPPDGRVLDSSMKEQESCDLVAEESIEVSSVKFMIESDERSDEIGASMNGMKIEMNDNYMIHFSEERRSDGAYRNSQQISFPQGSFVAASKENSNDISFGGSTTETTSAISMDNISHHEKYTKEINSIAVEGKCRGANVENDIEISPKTLQLSNLHLEVKPSSDVYKSDDVVEMGIFEKYDITDAQYMERPIVKDSSLPKPASSNLECPVLSEVAMDMSARTSEGIECANKSPLSGAQEDIKDDEINSSCRVNKECNEFISTSADSHQTQDAELLVKAAEDLSRNYSSLYSLNELSTQCVSVVEDNQGERDREVSAITVVPVQDQSGNNKVQLPSSAIHTSIDYGLQCDSLEGNQGSVSGLPSTDLLVSAEAGKSNLKDPKAASERQQHETPEMFEPPSFMTLVEPGLVVAASEVQNGLNQQYPSSTSSQVGWFPSLTQVTNESQGRKRNEEIIAKITNYRTSKQHTPLQSPVGEAAHSNKPESPKLEEKSMTNKNGESPAAKAVKGEGGKGWNSPARYPADIKRQNKKVKSRPHWIPFHPKSLIVYLEDLSKVP</sequence>
<evidence type="ECO:0000313" key="4">
    <source>
        <dbReference type="Proteomes" id="UP000257109"/>
    </source>
</evidence>
<dbReference type="InterPro" id="IPR013087">
    <property type="entry name" value="Znf_C2H2_type"/>
</dbReference>
<dbReference type="EMBL" id="QJKJ01007436">
    <property type="protein sequence ID" value="RDX83169.1"/>
    <property type="molecule type" value="Genomic_DNA"/>
</dbReference>
<organism evidence="3 4">
    <name type="scientific">Mucuna pruriens</name>
    <name type="common">Velvet bean</name>
    <name type="synonym">Dolichos pruriens</name>
    <dbReference type="NCBI Taxonomy" id="157652"/>
    <lineage>
        <taxon>Eukaryota</taxon>
        <taxon>Viridiplantae</taxon>
        <taxon>Streptophyta</taxon>
        <taxon>Embryophyta</taxon>
        <taxon>Tracheophyta</taxon>
        <taxon>Spermatophyta</taxon>
        <taxon>Magnoliopsida</taxon>
        <taxon>eudicotyledons</taxon>
        <taxon>Gunneridae</taxon>
        <taxon>Pentapetalae</taxon>
        <taxon>rosids</taxon>
        <taxon>fabids</taxon>
        <taxon>Fabales</taxon>
        <taxon>Fabaceae</taxon>
        <taxon>Papilionoideae</taxon>
        <taxon>50 kb inversion clade</taxon>
        <taxon>NPAAA clade</taxon>
        <taxon>indigoferoid/millettioid clade</taxon>
        <taxon>Phaseoleae</taxon>
        <taxon>Mucuna</taxon>
    </lineage>
</organism>
<dbReference type="PROSITE" id="PS00028">
    <property type="entry name" value="ZINC_FINGER_C2H2_1"/>
    <property type="match status" value="1"/>
</dbReference>
<feature type="non-terminal residue" evidence="3">
    <location>
        <position position="1"/>
    </location>
</feature>
<dbReference type="PANTHER" id="PTHR35746">
    <property type="entry name" value="PENTATRICOPEPTIDE REPEAT (PPR) SUPERFAMILY PROTEIN"/>
    <property type="match status" value="1"/>
</dbReference>
<proteinExistence type="predicted"/>
<dbReference type="Proteomes" id="UP000257109">
    <property type="component" value="Unassembled WGS sequence"/>
</dbReference>
<reference evidence="3" key="1">
    <citation type="submission" date="2018-05" db="EMBL/GenBank/DDBJ databases">
        <title>Draft genome of Mucuna pruriens seed.</title>
        <authorList>
            <person name="Nnadi N.E."/>
            <person name="Vos R."/>
            <person name="Hasami M.H."/>
            <person name="Devisetty U.K."/>
            <person name="Aguiy J.C."/>
        </authorList>
    </citation>
    <scope>NUCLEOTIDE SEQUENCE [LARGE SCALE GENOMIC DNA]</scope>
    <source>
        <strain evidence="3">JCA_2017</strain>
    </source>
</reference>
<accession>A0A371FXW0</accession>
<dbReference type="AlphaFoldDB" id="A0A371FXW0"/>
<evidence type="ECO:0000313" key="3">
    <source>
        <dbReference type="EMBL" id="RDX83169.1"/>
    </source>
</evidence>
<keyword evidence="4" id="KW-1185">Reference proteome</keyword>
<name>A0A371FXW0_MUCPR</name>
<dbReference type="OrthoDB" id="1939753at2759"/>